<organism evidence="2 3">
    <name type="scientific">Chitinophaga qingshengii</name>
    <dbReference type="NCBI Taxonomy" id="1569794"/>
    <lineage>
        <taxon>Bacteria</taxon>
        <taxon>Pseudomonadati</taxon>
        <taxon>Bacteroidota</taxon>
        <taxon>Chitinophagia</taxon>
        <taxon>Chitinophagales</taxon>
        <taxon>Chitinophagaceae</taxon>
        <taxon>Chitinophaga</taxon>
    </lineage>
</organism>
<dbReference type="Gene3D" id="3.40.50.150">
    <property type="entry name" value="Vaccinia Virus protein VP39"/>
    <property type="match status" value="1"/>
</dbReference>
<dbReference type="RefSeq" id="WP_188090303.1">
    <property type="nucleotide sequence ID" value="NZ_JACVFC010000003.1"/>
</dbReference>
<dbReference type="CDD" id="cd02440">
    <property type="entry name" value="AdoMet_MTases"/>
    <property type="match status" value="1"/>
</dbReference>
<reference evidence="2 3" key="1">
    <citation type="submission" date="2020-09" db="EMBL/GenBank/DDBJ databases">
        <title>Genome sequences of type strains of Chitinophaga qingshengii and Chitinophaga varians.</title>
        <authorList>
            <person name="Kittiwongwattana C."/>
        </authorList>
    </citation>
    <scope>NUCLEOTIDE SEQUENCE [LARGE SCALE GENOMIC DNA]</scope>
    <source>
        <strain evidence="2 3">JCM 30026</strain>
    </source>
</reference>
<evidence type="ECO:0000313" key="2">
    <source>
        <dbReference type="EMBL" id="MBC9933181.1"/>
    </source>
</evidence>
<gene>
    <name evidence="2" type="ORF">ICL07_22520</name>
</gene>
<evidence type="ECO:0000313" key="3">
    <source>
        <dbReference type="Proteomes" id="UP000659124"/>
    </source>
</evidence>
<name>A0ABR7TRS3_9BACT</name>
<dbReference type="SUPFAM" id="SSF53335">
    <property type="entry name" value="S-adenosyl-L-methionine-dependent methyltransferases"/>
    <property type="match status" value="1"/>
</dbReference>
<dbReference type="Pfam" id="PF08242">
    <property type="entry name" value="Methyltransf_12"/>
    <property type="match status" value="1"/>
</dbReference>
<accession>A0ABR7TRS3</accession>
<dbReference type="Proteomes" id="UP000659124">
    <property type="component" value="Unassembled WGS sequence"/>
</dbReference>
<dbReference type="EMBL" id="JACVFC010000003">
    <property type="protein sequence ID" value="MBC9933181.1"/>
    <property type="molecule type" value="Genomic_DNA"/>
</dbReference>
<protein>
    <submittedName>
        <fullName evidence="2">Class I SAM-dependent methyltransferase</fullName>
    </submittedName>
</protein>
<keyword evidence="2" id="KW-0808">Transferase</keyword>
<dbReference type="GO" id="GO:0008168">
    <property type="term" value="F:methyltransferase activity"/>
    <property type="evidence" value="ECO:0007669"/>
    <property type="project" value="UniProtKB-KW"/>
</dbReference>
<dbReference type="InterPro" id="IPR029063">
    <property type="entry name" value="SAM-dependent_MTases_sf"/>
</dbReference>
<keyword evidence="3" id="KW-1185">Reference proteome</keyword>
<evidence type="ECO:0000259" key="1">
    <source>
        <dbReference type="Pfam" id="PF08242"/>
    </source>
</evidence>
<comment type="caution">
    <text evidence="2">The sequence shown here is derived from an EMBL/GenBank/DDBJ whole genome shotgun (WGS) entry which is preliminary data.</text>
</comment>
<keyword evidence="2" id="KW-0489">Methyltransferase</keyword>
<dbReference type="InterPro" id="IPR013217">
    <property type="entry name" value="Methyltransf_12"/>
</dbReference>
<feature type="domain" description="Methyltransferase type 12" evidence="1">
    <location>
        <begin position="21"/>
        <end position="110"/>
    </location>
</feature>
<proteinExistence type="predicted"/>
<dbReference type="GO" id="GO:0032259">
    <property type="term" value="P:methylation"/>
    <property type="evidence" value="ECO:0007669"/>
    <property type="project" value="UniProtKB-KW"/>
</dbReference>
<sequence>MELQDAMQLIKGAYSAGTWADLGCGSGLFTYALANLLPAGSTIYAVDQAPVRLSKHANPQQQKIIPLQLDFVQGKLPADLQGILMANSLHYVKDKAGLIMRLSKQLLPGGQWIIVEYDTAAANPWVPYPIRRKALQQLFMDTGFSHISFLGERPSVYRSGGMYAITAQYHTKEKA</sequence>